<feature type="compositionally biased region" description="Basic and acidic residues" evidence="1">
    <location>
        <begin position="26"/>
        <end position="40"/>
    </location>
</feature>
<feature type="region of interest" description="Disordered" evidence="1">
    <location>
        <begin position="1"/>
        <end position="40"/>
    </location>
</feature>
<evidence type="ECO:0000256" key="1">
    <source>
        <dbReference type="SAM" id="MobiDB-lite"/>
    </source>
</evidence>
<comment type="caution">
    <text evidence="2">The sequence shown here is derived from an EMBL/GenBank/DDBJ whole genome shotgun (WGS) entry which is preliminary data.</text>
</comment>
<gene>
    <name evidence="2" type="primary">AVEN_252307_1</name>
    <name evidence="2" type="ORF">CEXT_572091</name>
</gene>
<reference evidence="2 3" key="1">
    <citation type="submission" date="2021-06" db="EMBL/GenBank/DDBJ databases">
        <title>Caerostris extrusa draft genome.</title>
        <authorList>
            <person name="Kono N."/>
            <person name="Arakawa K."/>
        </authorList>
    </citation>
    <scope>NUCLEOTIDE SEQUENCE [LARGE SCALE GENOMIC DNA]</scope>
</reference>
<name>A0AAV4Q218_CAEEX</name>
<proteinExistence type="predicted"/>
<keyword evidence="3" id="KW-1185">Reference proteome</keyword>
<accession>A0AAV4Q218</accession>
<protein>
    <submittedName>
        <fullName evidence="2">Uncharacterized protein</fullName>
    </submittedName>
</protein>
<dbReference type="EMBL" id="BPLR01005535">
    <property type="protein sequence ID" value="GIY03070.1"/>
    <property type="molecule type" value="Genomic_DNA"/>
</dbReference>
<dbReference type="AlphaFoldDB" id="A0AAV4Q218"/>
<evidence type="ECO:0000313" key="2">
    <source>
        <dbReference type="EMBL" id="GIY03070.1"/>
    </source>
</evidence>
<organism evidence="2 3">
    <name type="scientific">Caerostris extrusa</name>
    <name type="common">Bark spider</name>
    <name type="synonym">Caerostris bankana</name>
    <dbReference type="NCBI Taxonomy" id="172846"/>
    <lineage>
        <taxon>Eukaryota</taxon>
        <taxon>Metazoa</taxon>
        <taxon>Ecdysozoa</taxon>
        <taxon>Arthropoda</taxon>
        <taxon>Chelicerata</taxon>
        <taxon>Arachnida</taxon>
        <taxon>Araneae</taxon>
        <taxon>Araneomorphae</taxon>
        <taxon>Entelegynae</taxon>
        <taxon>Araneoidea</taxon>
        <taxon>Araneidae</taxon>
        <taxon>Caerostris</taxon>
    </lineage>
</organism>
<dbReference type="Proteomes" id="UP001054945">
    <property type="component" value="Unassembled WGS sequence"/>
</dbReference>
<evidence type="ECO:0000313" key="3">
    <source>
        <dbReference type="Proteomes" id="UP001054945"/>
    </source>
</evidence>
<sequence length="129" mass="14891">MNTRKTAQKRMDQRPFVSGSGTSNSNRDHHDKTTNGWYKREVENIEKDSIKSNSGKIRNDNDNDYVINDADGADSNGFGGENFWNYLRIVLYDDDEEKIQIILKAEANLLFKKGRTQLTIKFSRVDKDL</sequence>